<dbReference type="AlphaFoldDB" id="A0A3S9MUT3"/>
<protein>
    <recommendedName>
        <fullName evidence="1">DUF6705 domain-containing protein</fullName>
    </recommendedName>
</protein>
<keyword evidence="3" id="KW-1185">Reference proteome</keyword>
<evidence type="ECO:0000313" key="3">
    <source>
        <dbReference type="Proteomes" id="UP000279600"/>
    </source>
</evidence>
<organism evidence="2 3">
    <name type="scientific">Nonlabens ponticola</name>
    <dbReference type="NCBI Taxonomy" id="2496866"/>
    <lineage>
        <taxon>Bacteria</taxon>
        <taxon>Pseudomonadati</taxon>
        <taxon>Bacteroidota</taxon>
        <taxon>Flavobacteriia</taxon>
        <taxon>Flavobacteriales</taxon>
        <taxon>Flavobacteriaceae</taxon>
        <taxon>Nonlabens</taxon>
    </lineage>
</organism>
<evidence type="ECO:0000313" key="2">
    <source>
        <dbReference type="EMBL" id="AZQ42932.1"/>
    </source>
</evidence>
<dbReference type="EMBL" id="CP034549">
    <property type="protein sequence ID" value="AZQ42932.1"/>
    <property type="molecule type" value="Genomic_DNA"/>
</dbReference>
<dbReference type="KEGG" id="noj:EJ995_01285"/>
<dbReference type="Proteomes" id="UP000279600">
    <property type="component" value="Chromosome"/>
</dbReference>
<dbReference type="RefSeq" id="WP_126444849.1">
    <property type="nucleotide sequence ID" value="NZ_CP034549.1"/>
</dbReference>
<name>A0A3S9MUT3_9FLAO</name>
<dbReference type="Pfam" id="PF20448">
    <property type="entry name" value="DUF6705"/>
    <property type="match status" value="1"/>
</dbReference>
<evidence type="ECO:0000259" key="1">
    <source>
        <dbReference type="Pfam" id="PF20448"/>
    </source>
</evidence>
<reference evidence="2 3" key="1">
    <citation type="submission" date="2018-12" db="EMBL/GenBank/DDBJ databases">
        <title>Complete genome of Nonlabens sp. MJ115.</title>
        <authorList>
            <person name="Choi H.S."/>
            <person name="Jung J."/>
        </authorList>
    </citation>
    <scope>NUCLEOTIDE SEQUENCE [LARGE SCALE GENOMIC DNA]</scope>
    <source>
        <strain evidence="2 3">MJ115</strain>
    </source>
</reference>
<accession>A0A3S9MUT3</accession>
<gene>
    <name evidence="2" type="ORF">EJ995_01285</name>
</gene>
<sequence>MNIVRLTMFLFTFSMVECYSQTTEPLSEDNFYNIGVSGNYYKDLDNEMDYFLGTWIHDDGDNQFTLFIKKEERVPFNGSFKDMLVGEYRFVQNGIEKVNSLNLLDTRSGRAHLIHGNSIVYNCWYLNAKNCRDGEPRFVLRIDIPNVDRPLGTISLHKPAVNRSLGQELLIGEMVFEFLGHLQIGESLPEIDLPWQEDYLFVRQ</sequence>
<feature type="domain" description="DUF6705" evidence="1">
    <location>
        <begin position="6"/>
        <end position="138"/>
    </location>
</feature>
<proteinExistence type="predicted"/>
<dbReference type="OrthoDB" id="1261237at2"/>
<dbReference type="InterPro" id="IPR046551">
    <property type="entry name" value="DUF6705"/>
</dbReference>